<feature type="transmembrane region" description="Helical" evidence="1">
    <location>
        <begin position="24"/>
        <end position="45"/>
    </location>
</feature>
<evidence type="ECO:0008006" key="4">
    <source>
        <dbReference type="Google" id="ProtNLM"/>
    </source>
</evidence>
<reference evidence="3" key="1">
    <citation type="journal article" date="2014" name="Science">
        <title>Ancient hybridizations among the ancestral genomes of bread wheat.</title>
        <authorList>
            <consortium name="International Wheat Genome Sequencing Consortium,"/>
            <person name="Marcussen T."/>
            <person name="Sandve S.R."/>
            <person name="Heier L."/>
            <person name="Spannagl M."/>
            <person name="Pfeifer M."/>
            <person name="Jakobsen K.S."/>
            <person name="Wulff B.B."/>
            <person name="Steuernagel B."/>
            <person name="Mayer K.F."/>
            <person name="Olsen O.A."/>
        </authorList>
    </citation>
    <scope>NUCLEOTIDE SEQUENCE [LARGE SCALE GENOMIC DNA]</scope>
    <source>
        <strain evidence="3">cv. AL8/78</strain>
    </source>
</reference>
<evidence type="ECO:0000256" key="1">
    <source>
        <dbReference type="SAM" id="Phobius"/>
    </source>
</evidence>
<dbReference type="STRING" id="200361.A0A452YLQ4"/>
<dbReference type="Proteomes" id="UP000015105">
    <property type="component" value="Chromosome 1D"/>
</dbReference>
<keyword evidence="3" id="KW-1185">Reference proteome</keyword>
<protein>
    <recommendedName>
        <fullName evidence="4">Sugar phosphate transporter domain-containing protein</fullName>
    </recommendedName>
</protein>
<reference evidence="2" key="4">
    <citation type="submission" date="2019-03" db="UniProtKB">
        <authorList>
            <consortium name="EnsemblPlants"/>
        </authorList>
    </citation>
    <scope>IDENTIFICATION</scope>
</reference>
<evidence type="ECO:0000313" key="3">
    <source>
        <dbReference type="Proteomes" id="UP000015105"/>
    </source>
</evidence>
<name>A0A452YLQ4_AEGTS</name>
<keyword evidence="1" id="KW-0812">Transmembrane</keyword>
<organism evidence="2 3">
    <name type="scientific">Aegilops tauschii subsp. strangulata</name>
    <name type="common">Goatgrass</name>
    <dbReference type="NCBI Taxonomy" id="200361"/>
    <lineage>
        <taxon>Eukaryota</taxon>
        <taxon>Viridiplantae</taxon>
        <taxon>Streptophyta</taxon>
        <taxon>Embryophyta</taxon>
        <taxon>Tracheophyta</taxon>
        <taxon>Spermatophyta</taxon>
        <taxon>Magnoliopsida</taxon>
        <taxon>Liliopsida</taxon>
        <taxon>Poales</taxon>
        <taxon>Poaceae</taxon>
        <taxon>BOP clade</taxon>
        <taxon>Pooideae</taxon>
        <taxon>Triticodae</taxon>
        <taxon>Triticeae</taxon>
        <taxon>Triticinae</taxon>
        <taxon>Aegilops</taxon>
    </lineage>
</organism>
<dbReference type="AlphaFoldDB" id="A0A452YLQ4"/>
<reference evidence="2" key="3">
    <citation type="journal article" date="2017" name="Nature">
        <title>Genome sequence of the progenitor of the wheat D genome Aegilops tauschii.</title>
        <authorList>
            <person name="Luo M.C."/>
            <person name="Gu Y.Q."/>
            <person name="Puiu D."/>
            <person name="Wang H."/>
            <person name="Twardziok S.O."/>
            <person name="Deal K.R."/>
            <person name="Huo N."/>
            <person name="Zhu T."/>
            <person name="Wang L."/>
            <person name="Wang Y."/>
            <person name="McGuire P.E."/>
            <person name="Liu S."/>
            <person name="Long H."/>
            <person name="Ramasamy R.K."/>
            <person name="Rodriguez J.C."/>
            <person name="Van S.L."/>
            <person name="Yuan L."/>
            <person name="Wang Z."/>
            <person name="Xia Z."/>
            <person name="Xiao L."/>
            <person name="Anderson O.D."/>
            <person name="Ouyang S."/>
            <person name="Liang Y."/>
            <person name="Zimin A.V."/>
            <person name="Pertea G."/>
            <person name="Qi P."/>
            <person name="Bennetzen J.L."/>
            <person name="Dai X."/>
            <person name="Dawson M.W."/>
            <person name="Muller H.G."/>
            <person name="Kugler K."/>
            <person name="Rivarola-Duarte L."/>
            <person name="Spannagl M."/>
            <person name="Mayer K.F.X."/>
            <person name="Lu F.H."/>
            <person name="Bevan M.W."/>
            <person name="Leroy P."/>
            <person name="Li P."/>
            <person name="You F.M."/>
            <person name="Sun Q."/>
            <person name="Liu Z."/>
            <person name="Lyons E."/>
            <person name="Wicker T."/>
            <person name="Salzberg S.L."/>
            <person name="Devos K.M."/>
            <person name="Dvorak J."/>
        </authorList>
    </citation>
    <scope>NUCLEOTIDE SEQUENCE [LARGE SCALE GENOMIC DNA]</scope>
    <source>
        <strain evidence="2">cv. AL8/78</strain>
    </source>
</reference>
<proteinExistence type="predicted"/>
<keyword evidence="1" id="KW-1133">Transmembrane helix</keyword>
<evidence type="ECO:0000313" key="2">
    <source>
        <dbReference type="EnsemblPlants" id="AET1Gv20461900.1"/>
    </source>
</evidence>
<accession>A0A452YLQ4</accession>
<keyword evidence="1" id="KW-0472">Membrane</keyword>
<dbReference type="Gramene" id="AET1Gv20461900.1">
    <property type="protein sequence ID" value="AET1Gv20461900.1"/>
    <property type="gene ID" value="AET1Gv20461900"/>
</dbReference>
<reference evidence="3" key="2">
    <citation type="journal article" date="2017" name="Nat. Plants">
        <title>The Aegilops tauschii genome reveals multiple impacts of transposons.</title>
        <authorList>
            <person name="Zhao G."/>
            <person name="Zou C."/>
            <person name="Li K."/>
            <person name="Wang K."/>
            <person name="Li T."/>
            <person name="Gao L."/>
            <person name="Zhang X."/>
            <person name="Wang H."/>
            <person name="Yang Z."/>
            <person name="Liu X."/>
            <person name="Jiang W."/>
            <person name="Mao L."/>
            <person name="Kong X."/>
            <person name="Jiao Y."/>
            <person name="Jia J."/>
        </authorList>
    </citation>
    <scope>NUCLEOTIDE SEQUENCE [LARGE SCALE GENOMIC DNA]</scope>
    <source>
        <strain evidence="3">cv. AL8/78</strain>
    </source>
</reference>
<dbReference type="EnsemblPlants" id="AET1Gv20461900.1">
    <property type="protein sequence ID" value="AET1Gv20461900.1"/>
    <property type="gene ID" value="AET1Gv20461900"/>
</dbReference>
<reference evidence="2" key="5">
    <citation type="journal article" date="2021" name="G3 (Bethesda)">
        <title>Aegilops tauschii genome assembly Aet v5.0 features greater sequence contiguity and improved annotation.</title>
        <authorList>
            <person name="Wang L."/>
            <person name="Zhu T."/>
            <person name="Rodriguez J.C."/>
            <person name="Deal K.R."/>
            <person name="Dubcovsky J."/>
            <person name="McGuire P.E."/>
            <person name="Lux T."/>
            <person name="Spannagl M."/>
            <person name="Mayer K.F.X."/>
            <person name="Baldrich P."/>
            <person name="Meyers B.C."/>
            <person name="Huo N."/>
            <person name="Gu Y.Q."/>
            <person name="Zhou H."/>
            <person name="Devos K.M."/>
            <person name="Bennetzen J.L."/>
            <person name="Unver T."/>
            <person name="Budak H."/>
            <person name="Gulick P.J."/>
            <person name="Galiba G."/>
            <person name="Kalapos B."/>
            <person name="Nelson D.R."/>
            <person name="Li P."/>
            <person name="You F.M."/>
            <person name="Luo M.C."/>
            <person name="Dvorak J."/>
        </authorList>
    </citation>
    <scope>NUCLEOTIDE SEQUENCE [LARGE SCALE GENOMIC DNA]</scope>
    <source>
        <strain evidence="2">cv. AL8/78</strain>
    </source>
</reference>
<sequence length="49" mass="5303">MYLVLFSLAKVVLSQLPGLEKVTSVSIVAAVKSFTYSFVMLFLSVTTCA</sequence>